<evidence type="ECO:0000256" key="3">
    <source>
        <dbReference type="ARBA" id="ARBA00022574"/>
    </source>
</evidence>
<reference evidence="12" key="1">
    <citation type="journal article" date="2023" name="Front. Mar. Sci.">
        <title>A new Merluccius polli reference genome to investigate the effects of global change in West African waters.</title>
        <authorList>
            <person name="Mateo J.L."/>
            <person name="Blanco-Fernandez C."/>
            <person name="Garcia-Vazquez E."/>
            <person name="Machado-Schiaffino G."/>
        </authorList>
    </citation>
    <scope>NUCLEOTIDE SEQUENCE</scope>
    <source>
        <strain evidence="12">C29</strain>
        <tissue evidence="12">Fin</tissue>
    </source>
</reference>
<feature type="compositionally biased region" description="Basic and acidic residues" evidence="11">
    <location>
        <begin position="672"/>
        <end position="684"/>
    </location>
</feature>
<name>A0AA47MHC5_MERPO</name>
<evidence type="ECO:0000256" key="6">
    <source>
        <dbReference type="ARBA" id="ARBA00023212"/>
    </source>
</evidence>
<evidence type="ECO:0000256" key="9">
    <source>
        <dbReference type="ARBA" id="ARBA00023662"/>
    </source>
</evidence>
<dbReference type="SMART" id="SM00320">
    <property type="entry name" value="WD40"/>
    <property type="match status" value="5"/>
</dbReference>
<dbReference type="InterPro" id="IPR015943">
    <property type="entry name" value="WD40/YVTN_repeat-like_dom_sf"/>
</dbReference>
<evidence type="ECO:0000256" key="4">
    <source>
        <dbReference type="ARBA" id="ARBA00022737"/>
    </source>
</evidence>
<sequence>MLCTQPQAGRDVISLVFNPTNWQQICALGSTNVAVWNIEKSDTYHIMKKRELHLPAADGLIKSEAPPSHIVDGRLTYWGPQMPASAIAGLTGDKADGFLPQEHVTPRLTPLAACWTPAAELYIGCQEGHLLLADPEAPSVCVLFNPTAPDANPELKEGFQSLALHRDGLYAAGKDGLLHCLKVNGTRVEVSQTIDVKEAIRTLVFSPDYESLLLVCSSGQIYRHQPLQSGEVDHILDVLTGDFVAAASMCGGQDAIVSVRGFGELQRWSADGVLTGSLSLQTQVSCLACCPASHYAAIGTVSGHVLFVDLSGEGCPHLVHKTRLSRRPVDRLVFDQGGNVLLSASDCHVFVLDAKPSKTFAAVGYAVAPGGPILSLSTQYQRDSEQVRVLALCPGPKDHQGGAGGGGGGAGGAGGGTMLHLLSLSLKELSGPGCADARGRLSSHTLRACTYQVPRALQSCVLGVGGETFAYCEEDKALQRFRLPQDAGGVPVPTAGQLGPEEEAEGHPLGPGPLALSPHGCWLASVGRDGLLRLRTTVALDRYAEVACHACRLGAAGGVSFSADGQTLVTAGLADGSLVCTRLRTKAAGAGHAQQATLHAQTAALQLKNILTSENAALAAMTEWQPESLSPIGLEREEGSVSPIGSSRPGKEEATERDEKDTDLTSDPTWLESREEADLKAEEQRYSEKREKIRKGIKELFATVSDIRGGTVKLTCVQSGERMRANEELPDIWRLDGHEFNLDVGEQKRLEVGGEQEVATVRQEIELGNLAKCYLCDILKRDGWDSMKVKGKAVKGFHSDVEVNNYPMKERTEEELEELLRVESTRTIETANSITQQDVPHKKTGGGEGGEGGDEGGSDVQAAALTGSFAELLGCWSPHLYTQFELHAREQKINQITLLKDVIYKVKTAFNTEFDGVRKQKEREISRVAENNRRMLEIMGELGVRWELWEPRLGDSEQPERALRVDDSEIKVEKFLTPEQKKMEEERKSLEEQMCLAAKGEDYRDRALGDMMGGAIKVKKEDILKKEVPQPEFVVSKPELQWSDEEKKTFTDYEKKAKELGEEQDKYRKTLESEMKKIQASILECTQGFDEILAKLFERKVKSETVIYQEELKMAHLVYSMLIEEEIRHQERELVLTMERRRADKNNAGEELKSARERAELCREAYDHVVAEDRLLDKGFRKQFFDVPTHVVDHLYKLYKHRPRVQRMRAQADSGPFKERSSLGGPASDGPMLQAMEELDSPETAPAALDPSVWERFCLVRRAKVESEHQVKVTALILAEMQAFLQKRSDEDEAAKQNIITLMDEINGLREQKVRFQLDLLVQVVLRQGQVEVEATPPTHLCIADHRDSVMHYRSVVEDLSTNIKTLGEQKMATMVECQDFRKGITQQEWEQRRIQMQTEDFDMKTRDIQRMQLSKDQQEYLNKTDHETVDQAAAPEKHTAFDEKSPQEKIRQVDMRAAIKAEQSAALDRELAEMEVAVAERRHIYEATAVEADPGAEWEEDLYQEVVQLNNMKRLARAQAQDLALLRHQLDAARMKNFPTLILFYAVKVQYLVLQTEEVYELRQAGLLSVRGAVCLQGVQRSLGTAAPLGDQRLEMRQVVL</sequence>
<keyword evidence="4" id="KW-0677">Repeat</keyword>
<feature type="compositionally biased region" description="Basic and acidic residues" evidence="11">
    <location>
        <begin position="649"/>
        <end position="663"/>
    </location>
</feature>
<organism evidence="12 13">
    <name type="scientific">Merluccius polli</name>
    <name type="common">Benguela hake</name>
    <name type="synonym">Merluccius cadenati</name>
    <dbReference type="NCBI Taxonomy" id="89951"/>
    <lineage>
        <taxon>Eukaryota</taxon>
        <taxon>Metazoa</taxon>
        <taxon>Chordata</taxon>
        <taxon>Craniata</taxon>
        <taxon>Vertebrata</taxon>
        <taxon>Euteleostomi</taxon>
        <taxon>Actinopterygii</taxon>
        <taxon>Neopterygii</taxon>
        <taxon>Teleostei</taxon>
        <taxon>Neoteleostei</taxon>
        <taxon>Acanthomorphata</taxon>
        <taxon>Zeiogadaria</taxon>
        <taxon>Gadariae</taxon>
        <taxon>Gadiformes</taxon>
        <taxon>Gadoidei</taxon>
        <taxon>Merlucciidae</taxon>
        <taxon>Merluccius</taxon>
    </lineage>
</organism>
<dbReference type="Pfam" id="PF25828">
    <property type="entry name" value="CC_Cfap43"/>
    <property type="match status" value="1"/>
</dbReference>
<evidence type="ECO:0000256" key="7">
    <source>
        <dbReference type="ARBA" id="ARBA00023273"/>
    </source>
</evidence>
<feature type="region of interest" description="Disordered" evidence="11">
    <location>
        <begin position="831"/>
        <end position="860"/>
    </location>
</feature>
<feature type="region of interest" description="Disordered" evidence="11">
    <location>
        <begin position="1209"/>
        <end position="1233"/>
    </location>
</feature>
<feature type="region of interest" description="Disordered" evidence="11">
    <location>
        <begin position="488"/>
        <end position="511"/>
    </location>
</feature>
<evidence type="ECO:0000313" key="12">
    <source>
        <dbReference type="EMBL" id="KAK0140337.1"/>
    </source>
</evidence>
<dbReference type="GO" id="GO:0007288">
    <property type="term" value="P:sperm axoneme assembly"/>
    <property type="evidence" value="ECO:0007669"/>
    <property type="project" value="TreeGrafter"/>
</dbReference>
<feature type="region of interest" description="Disordered" evidence="11">
    <location>
        <begin position="630"/>
        <end position="684"/>
    </location>
</feature>
<dbReference type="PANTHER" id="PTHR14885:SF1">
    <property type="entry name" value="CILIA- AND FLAGELLA-ASSOCIATED PROTEIN 43"/>
    <property type="match status" value="1"/>
</dbReference>
<evidence type="ECO:0000256" key="8">
    <source>
        <dbReference type="ARBA" id="ARBA00023605"/>
    </source>
</evidence>
<keyword evidence="7" id="KW-0966">Cell projection</keyword>
<keyword evidence="12" id="KW-0969">Cilium</keyword>
<proteinExistence type="inferred from homology"/>
<protein>
    <recommendedName>
        <fullName evidence="9">Cilia- and flagella-associated protein 43</fullName>
    </recommendedName>
</protein>
<dbReference type="Gene3D" id="2.130.10.10">
    <property type="entry name" value="YVTN repeat-like/Quinoprotein amine dehydrogenase"/>
    <property type="match status" value="3"/>
</dbReference>
<evidence type="ECO:0000256" key="11">
    <source>
        <dbReference type="SAM" id="MobiDB-lite"/>
    </source>
</evidence>
<evidence type="ECO:0000313" key="13">
    <source>
        <dbReference type="Proteomes" id="UP001174136"/>
    </source>
</evidence>
<dbReference type="InterPro" id="IPR036322">
    <property type="entry name" value="WD40_repeat_dom_sf"/>
</dbReference>
<comment type="similarity">
    <text evidence="8">Belongs to the CFAP43 family.</text>
</comment>
<evidence type="ECO:0000256" key="5">
    <source>
        <dbReference type="ARBA" id="ARBA00023054"/>
    </source>
</evidence>
<evidence type="ECO:0000256" key="10">
    <source>
        <dbReference type="SAM" id="Coils"/>
    </source>
</evidence>
<keyword evidence="6" id="KW-0206">Cytoskeleton</keyword>
<evidence type="ECO:0000256" key="2">
    <source>
        <dbReference type="ARBA" id="ARBA00022490"/>
    </source>
</evidence>
<gene>
    <name evidence="12" type="primary">CFAP43_3</name>
    <name evidence="12" type="ORF">N1851_022706</name>
</gene>
<comment type="caution">
    <text evidence="12">The sequence shown here is derived from an EMBL/GenBank/DDBJ whole genome shotgun (WGS) entry which is preliminary data.</text>
</comment>
<dbReference type="GO" id="GO:0005930">
    <property type="term" value="C:axoneme"/>
    <property type="evidence" value="ECO:0007669"/>
    <property type="project" value="UniProtKB-SubCell"/>
</dbReference>
<keyword evidence="3" id="KW-0853">WD repeat</keyword>
<dbReference type="Proteomes" id="UP001174136">
    <property type="component" value="Unassembled WGS sequence"/>
</dbReference>
<keyword evidence="2" id="KW-0963">Cytoplasm</keyword>
<keyword evidence="5 10" id="KW-0175">Coiled coil</keyword>
<keyword evidence="13" id="KW-1185">Reference proteome</keyword>
<dbReference type="PANTHER" id="PTHR14885">
    <property type="entry name" value="CILIA- AND FLAGELLA-ASSOCIATED PROTEIN 43-RELATED"/>
    <property type="match status" value="1"/>
</dbReference>
<accession>A0AA47MHC5</accession>
<feature type="coiled-coil region" evidence="10">
    <location>
        <begin position="1138"/>
        <end position="1165"/>
    </location>
</feature>
<comment type="subcellular location">
    <subcellularLocation>
        <location evidence="1">Cytoplasm</location>
        <location evidence="1">Cytoskeleton</location>
        <location evidence="1">Cilium axoneme</location>
    </subcellularLocation>
</comment>
<dbReference type="InterPro" id="IPR001680">
    <property type="entry name" value="WD40_rpt"/>
</dbReference>
<keyword evidence="12" id="KW-0282">Flagellum</keyword>
<evidence type="ECO:0000256" key="1">
    <source>
        <dbReference type="ARBA" id="ARBA00004430"/>
    </source>
</evidence>
<dbReference type="SUPFAM" id="SSF50978">
    <property type="entry name" value="WD40 repeat-like"/>
    <property type="match status" value="1"/>
</dbReference>
<dbReference type="EMBL" id="JAOPHQ010004216">
    <property type="protein sequence ID" value="KAK0140337.1"/>
    <property type="molecule type" value="Genomic_DNA"/>
</dbReference>